<reference evidence="1 2" key="1">
    <citation type="submission" date="2013-08" db="EMBL/GenBank/DDBJ databases">
        <authorList>
            <person name="Weinstock G."/>
            <person name="Sodergren E."/>
            <person name="Wylie T."/>
            <person name="Fulton L."/>
            <person name="Fulton R."/>
            <person name="Fronick C."/>
            <person name="O'Laughlin M."/>
            <person name="Godfrey J."/>
            <person name="Miner T."/>
            <person name="Herter B."/>
            <person name="Appelbaum E."/>
            <person name="Cordes M."/>
            <person name="Lek S."/>
            <person name="Wollam A."/>
            <person name="Pepin K.H."/>
            <person name="Palsikar V.B."/>
            <person name="Mitreva M."/>
            <person name="Wilson R.K."/>
        </authorList>
    </citation>
    <scope>NUCLEOTIDE SEQUENCE [LARGE SCALE GENOMIC DNA]</scope>
    <source>
        <strain evidence="1 2">ATCC 700627</strain>
    </source>
</reference>
<dbReference type="PATRIC" id="fig|1321820.3.peg.771"/>
<sequence>MKTLKKTLHLNYSVPKGEKTVQKSYNFEANINIEDSVLKEVGDELSKLVEKNIENVSLTTTALI</sequence>
<dbReference type="HOGENOM" id="CLU_2861358_0_0_9"/>
<protein>
    <submittedName>
        <fullName evidence="1">Uncharacterized protein</fullName>
    </submittedName>
</protein>
<keyword evidence="2" id="KW-1185">Reference proteome</keyword>
<evidence type="ECO:0000313" key="2">
    <source>
        <dbReference type="Proteomes" id="UP000016637"/>
    </source>
</evidence>
<dbReference type="EMBL" id="AWVP01000049">
    <property type="protein sequence ID" value="ERK58441.1"/>
    <property type="molecule type" value="Genomic_DNA"/>
</dbReference>
<organism evidence="1 2">
    <name type="scientific">Gemella bergeri ATCC 700627</name>
    <dbReference type="NCBI Taxonomy" id="1321820"/>
    <lineage>
        <taxon>Bacteria</taxon>
        <taxon>Bacillati</taxon>
        <taxon>Bacillota</taxon>
        <taxon>Bacilli</taxon>
        <taxon>Bacillales</taxon>
        <taxon>Gemellaceae</taxon>
        <taxon>Gemella</taxon>
    </lineage>
</organism>
<proteinExistence type="predicted"/>
<gene>
    <name evidence="1" type="ORF">HMPREF1983_00792</name>
</gene>
<dbReference type="eggNOG" id="ENOG503051Z">
    <property type="taxonomic scope" value="Bacteria"/>
</dbReference>
<name>U2QPN8_9BACL</name>
<dbReference type="AlphaFoldDB" id="U2QPN8"/>
<dbReference type="RefSeq" id="WP_021753453.1">
    <property type="nucleotide sequence ID" value="NZ_KI271865.1"/>
</dbReference>
<dbReference type="Proteomes" id="UP000016637">
    <property type="component" value="Unassembled WGS sequence"/>
</dbReference>
<evidence type="ECO:0000313" key="1">
    <source>
        <dbReference type="EMBL" id="ERK58441.1"/>
    </source>
</evidence>
<comment type="caution">
    <text evidence="1">The sequence shown here is derived from an EMBL/GenBank/DDBJ whole genome shotgun (WGS) entry which is preliminary data.</text>
</comment>
<accession>U2QPN8</accession>